<dbReference type="PANTHER" id="PTHR40396:SF1">
    <property type="entry name" value="ATPASE AAA-TYPE CORE DOMAIN-CONTAINING PROTEIN"/>
    <property type="match status" value="1"/>
</dbReference>
<dbReference type="PANTHER" id="PTHR40396">
    <property type="entry name" value="ATPASE-LIKE PROTEIN"/>
    <property type="match status" value="1"/>
</dbReference>
<dbReference type="SUPFAM" id="SSF52540">
    <property type="entry name" value="P-loop containing nucleoside triphosphate hydrolases"/>
    <property type="match status" value="1"/>
</dbReference>
<organism evidence="2 3">
    <name type="scientific">Zoogloea ramigera</name>
    <dbReference type="NCBI Taxonomy" id="350"/>
    <lineage>
        <taxon>Bacteria</taxon>
        <taxon>Pseudomonadati</taxon>
        <taxon>Pseudomonadota</taxon>
        <taxon>Betaproteobacteria</taxon>
        <taxon>Rhodocyclales</taxon>
        <taxon>Zoogloeaceae</taxon>
        <taxon>Zoogloea</taxon>
    </lineage>
</organism>
<accession>A0A4Y4CPQ8</accession>
<proteinExistence type="predicted"/>
<dbReference type="InterPro" id="IPR003959">
    <property type="entry name" value="ATPase_AAA_core"/>
</dbReference>
<reference evidence="2 3" key="1">
    <citation type="submission" date="2019-06" db="EMBL/GenBank/DDBJ databases">
        <title>Whole genome shotgun sequence of Zoogloea ramigera NBRC 15342.</title>
        <authorList>
            <person name="Hosoyama A."/>
            <person name="Uohara A."/>
            <person name="Ohji S."/>
            <person name="Ichikawa N."/>
        </authorList>
    </citation>
    <scope>NUCLEOTIDE SEQUENCE [LARGE SCALE GENOMIC DNA]</scope>
    <source>
        <strain evidence="2 3">NBRC 15342</strain>
    </source>
</reference>
<name>A0A4Y4CPQ8_ZOORA</name>
<keyword evidence="3" id="KW-1185">Reference proteome</keyword>
<gene>
    <name evidence="2" type="ORF">ZRA01_09310</name>
</gene>
<dbReference type="Gene3D" id="3.40.50.300">
    <property type="entry name" value="P-loop containing nucleotide triphosphate hydrolases"/>
    <property type="match status" value="2"/>
</dbReference>
<protein>
    <recommendedName>
        <fullName evidence="1">ATPase AAA-type core domain-containing protein</fullName>
    </recommendedName>
</protein>
<dbReference type="Pfam" id="PF13304">
    <property type="entry name" value="AAA_21"/>
    <property type="match status" value="1"/>
</dbReference>
<dbReference type="PIRSF" id="PIRSF029347">
    <property type="entry name" value="RecF"/>
    <property type="match status" value="1"/>
</dbReference>
<dbReference type="EMBL" id="BJNV01000011">
    <property type="protein sequence ID" value="GEC94858.1"/>
    <property type="molecule type" value="Genomic_DNA"/>
</dbReference>
<comment type="caution">
    <text evidence="2">The sequence shown here is derived from an EMBL/GenBank/DDBJ whole genome shotgun (WGS) entry which is preliminary data.</text>
</comment>
<evidence type="ECO:0000313" key="3">
    <source>
        <dbReference type="Proteomes" id="UP000318422"/>
    </source>
</evidence>
<evidence type="ECO:0000259" key="1">
    <source>
        <dbReference type="Pfam" id="PF13304"/>
    </source>
</evidence>
<dbReference type="InterPro" id="IPR014555">
    <property type="entry name" value="RecF-like"/>
</dbReference>
<dbReference type="AlphaFoldDB" id="A0A4Y4CPQ8"/>
<evidence type="ECO:0000313" key="2">
    <source>
        <dbReference type="EMBL" id="GEC94858.1"/>
    </source>
</evidence>
<dbReference type="OrthoDB" id="104167at2"/>
<dbReference type="NCBIfam" id="NF047739">
    <property type="entry name" value="antiphage_MADS3"/>
    <property type="match status" value="1"/>
</dbReference>
<sequence length="457" mass="51201">MITRLEATRYRCFEHLGIDVGDFRVLVGANGSGKSTLLDLPGLFGDLLDAKYVIDAFVPRRRKSSEGKARASSLRELVFAGRGDDFSFAIEARLPEEVQSKLVEGMFQRLSKAQRQKTQSALDIDKKRWPSHIRYELGLRVSEDRDLHVVQEFLFVFPEAFKPNREEPGYQGVRVGERKGKGWRMILQREFGQTAEFTPEVPPPGARTRSTKVGIGNTLLAMPRMLFESEHEYPASRWLHSLLTTETVFLNPDWEEMRFACPPGQPKAITADGRNVPWLALDLKREGAPEGAPANYRSERYADWIAHVQTALPQVVDIEVREREDDHHAYFVVSYKGDFKVPSPGLSDGTLRILTLTLLPYLSKQPAILVTEEPENGIHPRAIEAVLQSLSSMYDSQVWVSSHSPVVLARAKLDQLLCARLASEGGVEMVAGTDHPRLQEWRGGIDLGSLFAAGVLG</sequence>
<dbReference type="RefSeq" id="WP_141349820.1">
    <property type="nucleotide sequence ID" value="NZ_BJNV01000011.1"/>
</dbReference>
<dbReference type="InterPro" id="IPR027417">
    <property type="entry name" value="P-loop_NTPase"/>
</dbReference>
<dbReference type="GO" id="GO:0005524">
    <property type="term" value="F:ATP binding"/>
    <property type="evidence" value="ECO:0007669"/>
    <property type="project" value="InterPro"/>
</dbReference>
<feature type="domain" description="ATPase AAA-type core" evidence="1">
    <location>
        <begin position="320"/>
        <end position="409"/>
    </location>
</feature>
<dbReference type="Proteomes" id="UP000318422">
    <property type="component" value="Unassembled WGS sequence"/>
</dbReference>
<dbReference type="GO" id="GO:0016887">
    <property type="term" value="F:ATP hydrolysis activity"/>
    <property type="evidence" value="ECO:0007669"/>
    <property type="project" value="InterPro"/>
</dbReference>